<dbReference type="InterPro" id="IPR040521">
    <property type="entry name" value="KDZ"/>
</dbReference>
<protein>
    <submittedName>
        <fullName evidence="1">Uncharacterized protein</fullName>
    </submittedName>
</protein>
<evidence type="ECO:0000313" key="1">
    <source>
        <dbReference type="EMBL" id="KAG2112340.1"/>
    </source>
</evidence>
<sequence>MDGNFKAEHLHASYLEDEVSLMDGQGFMVDDAMYKAHLADVKDIIQCSECNNHWAVNQANASWHRLEATGIGRCVCARHGCFVLHPMVDFQKGDRGTAMWLAEGISIEEAQITLKMDVRKVGQHGTETQRLEIGQWQERLQGDIDRWVATAPTYFGNGFDNGDDQDMEVDLLLLQDDSDDEMGNECRMFELKKVMIPLPSNLGPEWCAELGCEDLIKQEVTLWEG</sequence>
<dbReference type="AlphaFoldDB" id="A0A9P7JWG7"/>
<dbReference type="EMBL" id="JABBWM010000015">
    <property type="protein sequence ID" value="KAG2112340.1"/>
    <property type="molecule type" value="Genomic_DNA"/>
</dbReference>
<dbReference type="OrthoDB" id="3257613at2759"/>
<dbReference type="Pfam" id="PF18758">
    <property type="entry name" value="KDZ"/>
    <property type="match status" value="1"/>
</dbReference>
<accession>A0A9P7JWG7</accession>
<comment type="caution">
    <text evidence="1">The sequence shown here is derived from an EMBL/GenBank/DDBJ whole genome shotgun (WGS) entry which is preliminary data.</text>
</comment>
<dbReference type="RefSeq" id="XP_041295271.1">
    <property type="nucleotide sequence ID" value="XM_041441240.1"/>
</dbReference>
<evidence type="ECO:0000313" key="2">
    <source>
        <dbReference type="Proteomes" id="UP000823399"/>
    </source>
</evidence>
<name>A0A9P7JWG7_9AGAM</name>
<dbReference type="GeneID" id="64703499"/>
<keyword evidence="2" id="KW-1185">Reference proteome</keyword>
<reference evidence="1" key="1">
    <citation type="journal article" date="2020" name="New Phytol.">
        <title>Comparative genomics reveals dynamic genome evolution in host specialist ectomycorrhizal fungi.</title>
        <authorList>
            <person name="Lofgren L.A."/>
            <person name="Nguyen N.H."/>
            <person name="Vilgalys R."/>
            <person name="Ruytinx J."/>
            <person name="Liao H.L."/>
            <person name="Branco S."/>
            <person name="Kuo A."/>
            <person name="LaButti K."/>
            <person name="Lipzen A."/>
            <person name="Andreopoulos W."/>
            <person name="Pangilinan J."/>
            <person name="Riley R."/>
            <person name="Hundley H."/>
            <person name="Na H."/>
            <person name="Barry K."/>
            <person name="Grigoriev I.V."/>
            <person name="Stajich J.E."/>
            <person name="Kennedy P.G."/>
        </authorList>
    </citation>
    <scope>NUCLEOTIDE SEQUENCE</scope>
    <source>
        <strain evidence="1">FC423</strain>
    </source>
</reference>
<gene>
    <name evidence="1" type="ORF">F5147DRAFT_771402</name>
</gene>
<organism evidence="1 2">
    <name type="scientific">Suillus discolor</name>
    <dbReference type="NCBI Taxonomy" id="1912936"/>
    <lineage>
        <taxon>Eukaryota</taxon>
        <taxon>Fungi</taxon>
        <taxon>Dikarya</taxon>
        <taxon>Basidiomycota</taxon>
        <taxon>Agaricomycotina</taxon>
        <taxon>Agaricomycetes</taxon>
        <taxon>Agaricomycetidae</taxon>
        <taxon>Boletales</taxon>
        <taxon>Suillineae</taxon>
        <taxon>Suillaceae</taxon>
        <taxon>Suillus</taxon>
    </lineage>
</organism>
<dbReference type="Proteomes" id="UP000823399">
    <property type="component" value="Unassembled WGS sequence"/>
</dbReference>
<proteinExistence type="predicted"/>